<dbReference type="EMBL" id="JAGSOI010000002">
    <property type="protein sequence ID" value="MCM1985575.1"/>
    <property type="molecule type" value="Genomic_DNA"/>
</dbReference>
<proteinExistence type="predicted"/>
<organism evidence="9 10">
    <name type="scientific">Methanococcoides seepicolus</name>
    <dbReference type="NCBI Taxonomy" id="2828780"/>
    <lineage>
        <taxon>Archaea</taxon>
        <taxon>Methanobacteriati</taxon>
        <taxon>Methanobacteriota</taxon>
        <taxon>Stenosarchaea group</taxon>
        <taxon>Methanomicrobia</taxon>
        <taxon>Methanosarcinales</taxon>
        <taxon>Methanosarcinaceae</taxon>
        <taxon>Methanococcoides</taxon>
    </lineage>
</organism>
<dbReference type="AlphaFoldDB" id="A0A9E4ZBR4"/>
<evidence type="ECO:0000313" key="10">
    <source>
        <dbReference type="Proteomes" id="UP001056766"/>
    </source>
</evidence>
<keyword evidence="3" id="KW-1003">Cell membrane</keyword>
<protein>
    <submittedName>
        <fullName evidence="9">Twin-arginine translocase TatA/TatE family subunit</fullName>
    </submittedName>
</protein>
<keyword evidence="6" id="KW-1133">Transmembrane helix</keyword>
<evidence type="ECO:0000256" key="4">
    <source>
        <dbReference type="ARBA" id="ARBA00022692"/>
    </source>
</evidence>
<reference evidence="9" key="2">
    <citation type="submission" date="2021-04" db="EMBL/GenBank/DDBJ databases">
        <authorList>
            <person name="Dong X."/>
        </authorList>
    </citation>
    <scope>NUCLEOTIDE SEQUENCE</scope>
    <source>
        <strain evidence="9">LLY</strain>
    </source>
</reference>
<comment type="subcellular location">
    <subcellularLocation>
        <location evidence="1">Cell membrane</location>
        <topology evidence="1">Single-pass membrane protein</topology>
    </subcellularLocation>
</comment>
<keyword evidence="10" id="KW-1185">Reference proteome</keyword>
<dbReference type="RefSeq" id="WP_250866953.1">
    <property type="nucleotide sequence ID" value="NZ_JAGSOI010000002.1"/>
</dbReference>
<dbReference type="Pfam" id="PF02416">
    <property type="entry name" value="TatA_B_E"/>
    <property type="match status" value="1"/>
</dbReference>
<comment type="caution">
    <text evidence="9">The sequence shown here is derived from an EMBL/GenBank/DDBJ whole genome shotgun (WGS) entry which is preliminary data.</text>
</comment>
<evidence type="ECO:0000256" key="7">
    <source>
        <dbReference type="ARBA" id="ARBA00023010"/>
    </source>
</evidence>
<keyword evidence="2" id="KW-0813">Transport</keyword>
<evidence type="ECO:0000256" key="5">
    <source>
        <dbReference type="ARBA" id="ARBA00022927"/>
    </source>
</evidence>
<dbReference type="GO" id="GO:0043953">
    <property type="term" value="P:protein transport by the Tat complex"/>
    <property type="evidence" value="ECO:0007669"/>
    <property type="project" value="InterPro"/>
</dbReference>
<gene>
    <name evidence="9" type="ORF">KDK67_00845</name>
</gene>
<dbReference type="PANTHER" id="PTHR42982:SF1">
    <property type="entry name" value="SEC-INDEPENDENT PROTEIN TRANSLOCASE PROTEIN TATA"/>
    <property type="match status" value="1"/>
</dbReference>
<evidence type="ECO:0000256" key="6">
    <source>
        <dbReference type="ARBA" id="ARBA00022989"/>
    </source>
</evidence>
<evidence type="ECO:0000256" key="8">
    <source>
        <dbReference type="ARBA" id="ARBA00023136"/>
    </source>
</evidence>
<keyword evidence="8" id="KW-0472">Membrane</keyword>
<evidence type="ECO:0000256" key="3">
    <source>
        <dbReference type="ARBA" id="ARBA00022475"/>
    </source>
</evidence>
<keyword evidence="7" id="KW-0811">Translocation</keyword>
<evidence type="ECO:0000313" key="9">
    <source>
        <dbReference type="EMBL" id="MCM1985575.1"/>
    </source>
</evidence>
<accession>A0A9E4ZBR4</accession>
<dbReference type="PANTHER" id="PTHR42982">
    <property type="entry name" value="SEC-INDEPENDENT PROTEIN TRANSLOCASE PROTEIN TATA"/>
    <property type="match status" value="1"/>
</dbReference>
<dbReference type="Gene3D" id="1.20.5.3310">
    <property type="match status" value="1"/>
</dbReference>
<dbReference type="NCBIfam" id="TIGR01411">
    <property type="entry name" value="tatAE"/>
    <property type="match status" value="1"/>
</dbReference>
<sequence length="100" mass="10831">MIGGLGSGELLLIFAGLLLLFGASKLPELARSMGTSMGEFKKAQKESELSLKDFERSLEDSYSGVENKPDVNKVAANLGIDTKDKTDEQLLSEINVLLQK</sequence>
<dbReference type="GO" id="GO:0005886">
    <property type="term" value="C:plasma membrane"/>
    <property type="evidence" value="ECO:0007669"/>
    <property type="project" value="UniProtKB-SubCell"/>
</dbReference>
<keyword evidence="5" id="KW-0653">Protein transport</keyword>
<dbReference type="Proteomes" id="UP001056766">
    <property type="component" value="Unassembled WGS sequence"/>
</dbReference>
<reference evidence="9" key="1">
    <citation type="journal article" date="2021" name="mSystems">
        <title>Bacteria and Archaea Synergistically Convert Glycine Betaine to Biogenic Methane in the Formosa Cold Seep of the South China Sea.</title>
        <authorList>
            <person name="Li L."/>
            <person name="Zhang W."/>
            <person name="Zhang S."/>
            <person name="Song L."/>
            <person name="Sun Q."/>
            <person name="Zhang H."/>
            <person name="Xiang H."/>
            <person name="Dong X."/>
        </authorList>
    </citation>
    <scope>NUCLEOTIDE SEQUENCE</scope>
    <source>
        <strain evidence="9">LLY</strain>
    </source>
</reference>
<keyword evidence="4" id="KW-0812">Transmembrane</keyword>
<evidence type="ECO:0000256" key="1">
    <source>
        <dbReference type="ARBA" id="ARBA00004162"/>
    </source>
</evidence>
<dbReference type="InterPro" id="IPR006312">
    <property type="entry name" value="TatA/E"/>
</dbReference>
<dbReference type="InterPro" id="IPR003369">
    <property type="entry name" value="TatA/B/E"/>
</dbReference>
<evidence type="ECO:0000256" key="2">
    <source>
        <dbReference type="ARBA" id="ARBA00022448"/>
    </source>
</evidence>
<name>A0A9E4ZBR4_9EURY</name>